<evidence type="ECO:0000259" key="2">
    <source>
        <dbReference type="PROSITE" id="PS50043"/>
    </source>
</evidence>
<keyword evidence="4" id="KW-1185">Reference proteome</keyword>
<evidence type="ECO:0000256" key="1">
    <source>
        <dbReference type="SAM" id="MobiDB-lite"/>
    </source>
</evidence>
<dbReference type="CDD" id="cd06170">
    <property type="entry name" value="LuxR_C_like"/>
    <property type="match status" value="1"/>
</dbReference>
<name>A0A367EUJ6_9ACTN</name>
<dbReference type="PROSITE" id="PS50043">
    <property type="entry name" value="HTH_LUXR_2"/>
    <property type="match status" value="1"/>
</dbReference>
<feature type="region of interest" description="Disordered" evidence="1">
    <location>
        <begin position="71"/>
        <end position="120"/>
    </location>
</feature>
<dbReference type="Pfam" id="PF00196">
    <property type="entry name" value="GerE"/>
    <property type="match status" value="1"/>
</dbReference>
<dbReference type="Proteomes" id="UP000253507">
    <property type="component" value="Unassembled WGS sequence"/>
</dbReference>
<organism evidence="3 4">
    <name type="scientific">Streptomyces reniochalinae</name>
    <dbReference type="NCBI Taxonomy" id="2250578"/>
    <lineage>
        <taxon>Bacteria</taxon>
        <taxon>Bacillati</taxon>
        <taxon>Actinomycetota</taxon>
        <taxon>Actinomycetes</taxon>
        <taxon>Kitasatosporales</taxon>
        <taxon>Streptomycetaceae</taxon>
        <taxon>Streptomyces</taxon>
    </lineage>
</organism>
<dbReference type="AlphaFoldDB" id="A0A367EUJ6"/>
<proteinExistence type="predicted"/>
<dbReference type="Gene3D" id="1.10.10.10">
    <property type="entry name" value="Winged helix-like DNA-binding domain superfamily/Winged helix DNA-binding domain"/>
    <property type="match status" value="1"/>
</dbReference>
<dbReference type="OrthoDB" id="4263996at2"/>
<sequence>MPRVLDGRLTPGQLQALRLAANGLTAGQIARRLGTTETGIHLRLNTAARALGARSRAHLVAVAMTQGLITPADIEPPHGHQSAPQAAPAPRVHPAPETASRGRTAPRTGPEATTPKETAA</sequence>
<dbReference type="RefSeq" id="WP_114014957.1">
    <property type="nucleotide sequence ID" value="NZ_QOIM01000026.1"/>
</dbReference>
<dbReference type="InterPro" id="IPR016032">
    <property type="entry name" value="Sig_transdc_resp-reg_C-effctor"/>
</dbReference>
<evidence type="ECO:0000313" key="3">
    <source>
        <dbReference type="EMBL" id="RCG21788.1"/>
    </source>
</evidence>
<dbReference type="InterPro" id="IPR036388">
    <property type="entry name" value="WH-like_DNA-bd_sf"/>
</dbReference>
<dbReference type="InterPro" id="IPR000792">
    <property type="entry name" value="Tscrpt_reg_LuxR_C"/>
</dbReference>
<protein>
    <recommendedName>
        <fullName evidence="2">HTH luxR-type domain-containing protein</fullName>
    </recommendedName>
</protein>
<dbReference type="EMBL" id="QOIM01000026">
    <property type="protein sequence ID" value="RCG21788.1"/>
    <property type="molecule type" value="Genomic_DNA"/>
</dbReference>
<gene>
    <name evidence="3" type="ORF">DQ392_08755</name>
</gene>
<accession>A0A367EUJ6</accession>
<dbReference type="GO" id="GO:0006355">
    <property type="term" value="P:regulation of DNA-templated transcription"/>
    <property type="evidence" value="ECO:0007669"/>
    <property type="project" value="InterPro"/>
</dbReference>
<feature type="domain" description="HTH luxR-type" evidence="2">
    <location>
        <begin position="2"/>
        <end position="67"/>
    </location>
</feature>
<dbReference type="SUPFAM" id="SSF46894">
    <property type="entry name" value="C-terminal effector domain of the bipartite response regulators"/>
    <property type="match status" value="1"/>
</dbReference>
<dbReference type="SMART" id="SM00421">
    <property type="entry name" value="HTH_LUXR"/>
    <property type="match status" value="1"/>
</dbReference>
<comment type="caution">
    <text evidence="3">The sequence shown here is derived from an EMBL/GenBank/DDBJ whole genome shotgun (WGS) entry which is preliminary data.</text>
</comment>
<reference evidence="3 4" key="1">
    <citation type="submission" date="2018-06" db="EMBL/GenBank/DDBJ databases">
        <title>Streptomyces reniochalinae sp. nov. and Streptomyces diacarnus sp. nov. from marine sponges.</title>
        <authorList>
            <person name="Li L."/>
        </authorList>
    </citation>
    <scope>NUCLEOTIDE SEQUENCE [LARGE SCALE GENOMIC DNA]</scope>
    <source>
        <strain evidence="3 4">LHW50302</strain>
    </source>
</reference>
<evidence type="ECO:0000313" key="4">
    <source>
        <dbReference type="Proteomes" id="UP000253507"/>
    </source>
</evidence>
<dbReference type="GO" id="GO:0003677">
    <property type="term" value="F:DNA binding"/>
    <property type="evidence" value="ECO:0007669"/>
    <property type="project" value="InterPro"/>
</dbReference>